<dbReference type="PANTHER" id="PTHR46060:SF1">
    <property type="entry name" value="MARINER MOS1 TRANSPOSASE-LIKE PROTEIN"/>
    <property type="match status" value="1"/>
</dbReference>
<gene>
    <name evidence="3" type="ORF">NQ318_015558</name>
</gene>
<comment type="caution">
    <text evidence="3">The sequence shown here is derived from an EMBL/GenBank/DDBJ whole genome shotgun (WGS) entry which is preliminary data.</text>
</comment>
<dbReference type="InterPro" id="IPR052709">
    <property type="entry name" value="Transposase-MT_Hybrid"/>
</dbReference>
<proteinExistence type="predicted"/>
<dbReference type="EMBL" id="JAPWTK010000514">
    <property type="protein sequence ID" value="KAJ8938993.1"/>
    <property type="molecule type" value="Genomic_DNA"/>
</dbReference>
<sequence length="124" mass="14208">MGVGTPRTIPHGVLTENNICMLLPERCERVTASLNRTVSGETFPTLSSLDKPMEQRVNLKFLIKLGKTFTEAYAMLKEVYGNKCLSRTHHFELFKRFKEGHETTENDPRPGRPSTWKTDNIEKI</sequence>
<accession>A0AAV8XJN0</accession>
<feature type="compositionally biased region" description="Basic and acidic residues" evidence="1">
    <location>
        <begin position="99"/>
        <end position="110"/>
    </location>
</feature>
<name>A0AAV8XJN0_9CUCU</name>
<dbReference type="InterPro" id="IPR041426">
    <property type="entry name" value="Mos1_HTH"/>
</dbReference>
<dbReference type="AlphaFoldDB" id="A0AAV8XJN0"/>
<evidence type="ECO:0000313" key="4">
    <source>
        <dbReference type="Proteomes" id="UP001162162"/>
    </source>
</evidence>
<dbReference type="Proteomes" id="UP001162162">
    <property type="component" value="Unassembled WGS sequence"/>
</dbReference>
<feature type="non-terminal residue" evidence="3">
    <location>
        <position position="124"/>
    </location>
</feature>
<keyword evidence="4" id="KW-1185">Reference proteome</keyword>
<evidence type="ECO:0000313" key="3">
    <source>
        <dbReference type="EMBL" id="KAJ8938993.1"/>
    </source>
</evidence>
<feature type="domain" description="Mos1 transposase HTH" evidence="2">
    <location>
        <begin position="56"/>
        <end position="100"/>
    </location>
</feature>
<dbReference type="PANTHER" id="PTHR46060">
    <property type="entry name" value="MARINER MOS1 TRANSPOSASE-LIKE PROTEIN"/>
    <property type="match status" value="1"/>
</dbReference>
<organism evidence="3 4">
    <name type="scientific">Aromia moschata</name>
    <dbReference type="NCBI Taxonomy" id="1265417"/>
    <lineage>
        <taxon>Eukaryota</taxon>
        <taxon>Metazoa</taxon>
        <taxon>Ecdysozoa</taxon>
        <taxon>Arthropoda</taxon>
        <taxon>Hexapoda</taxon>
        <taxon>Insecta</taxon>
        <taxon>Pterygota</taxon>
        <taxon>Neoptera</taxon>
        <taxon>Endopterygota</taxon>
        <taxon>Coleoptera</taxon>
        <taxon>Polyphaga</taxon>
        <taxon>Cucujiformia</taxon>
        <taxon>Chrysomeloidea</taxon>
        <taxon>Cerambycidae</taxon>
        <taxon>Cerambycinae</taxon>
        <taxon>Callichromatini</taxon>
        <taxon>Aromia</taxon>
    </lineage>
</organism>
<feature type="region of interest" description="Disordered" evidence="1">
    <location>
        <begin position="99"/>
        <end position="124"/>
    </location>
</feature>
<protein>
    <recommendedName>
        <fullName evidence="2">Mos1 transposase HTH domain-containing protein</fullName>
    </recommendedName>
</protein>
<dbReference type="Pfam" id="PF17906">
    <property type="entry name" value="HTH_48"/>
    <property type="match status" value="1"/>
</dbReference>
<reference evidence="3" key="1">
    <citation type="journal article" date="2023" name="Insect Mol. Biol.">
        <title>Genome sequencing provides insights into the evolution of gene families encoding plant cell wall-degrading enzymes in longhorned beetles.</title>
        <authorList>
            <person name="Shin N.R."/>
            <person name="Okamura Y."/>
            <person name="Kirsch R."/>
            <person name="Pauchet Y."/>
        </authorList>
    </citation>
    <scope>NUCLEOTIDE SEQUENCE</scope>
    <source>
        <strain evidence="3">AMC_N1</strain>
    </source>
</reference>
<dbReference type="Gene3D" id="1.10.10.1450">
    <property type="match status" value="1"/>
</dbReference>
<evidence type="ECO:0000259" key="2">
    <source>
        <dbReference type="Pfam" id="PF17906"/>
    </source>
</evidence>
<evidence type="ECO:0000256" key="1">
    <source>
        <dbReference type="SAM" id="MobiDB-lite"/>
    </source>
</evidence>